<organism evidence="1 2">
    <name type="scientific">Candidatus Nomurabacteria bacterium RIFOXYC2_FULL_36_19</name>
    <dbReference type="NCBI Taxonomy" id="1801806"/>
    <lineage>
        <taxon>Bacteria</taxon>
        <taxon>Candidatus Nomuraibacteriota</taxon>
    </lineage>
</organism>
<sequence>MIENMEKIKEEVKLIVSSSDTVELKLDRLNNLLSTLKPLDHTKEMLFVCDAAIICANDAGKPHMVAQFCLIKVKAEISQTSFYIKDIKDLTLPPGWFAPALKVTKARQAECEKRVQEIWTNTQKYIDVGFAYLNKNPLIGAAGYCQTMAGEIYASYYLQLKLYHFGSGRPWNSKLSNYRIISFLGVDNFLLLDRKSRKKITSVRKISLKCFKEAKKYYTEIRAWRFLADCYLSLGLEHHSFNSPIRSKIAFYRAEKLIKKYKIIDLEARLESMRKLPLIGSTKD</sequence>
<evidence type="ECO:0000313" key="2">
    <source>
        <dbReference type="Proteomes" id="UP000178975"/>
    </source>
</evidence>
<accession>A0A1F6YWV3</accession>
<dbReference type="AlphaFoldDB" id="A0A1F6YWV3"/>
<comment type="caution">
    <text evidence="1">The sequence shown here is derived from an EMBL/GenBank/DDBJ whole genome shotgun (WGS) entry which is preliminary data.</text>
</comment>
<dbReference type="EMBL" id="MFWE01000002">
    <property type="protein sequence ID" value="OGJ10815.1"/>
    <property type="molecule type" value="Genomic_DNA"/>
</dbReference>
<name>A0A1F6YWV3_9BACT</name>
<proteinExistence type="predicted"/>
<gene>
    <name evidence="1" type="ORF">A2456_02200</name>
</gene>
<evidence type="ECO:0000313" key="1">
    <source>
        <dbReference type="EMBL" id="OGJ10815.1"/>
    </source>
</evidence>
<reference evidence="1 2" key="1">
    <citation type="journal article" date="2016" name="Nat. Commun.">
        <title>Thousands of microbial genomes shed light on interconnected biogeochemical processes in an aquifer system.</title>
        <authorList>
            <person name="Anantharaman K."/>
            <person name="Brown C.T."/>
            <person name="Hug L.A."/>
            <person name="Sharon I."/>
            <person name="Castelle C.J."/>
            <person name="Probst A.J."/>
            <person name="Thomas B.C."/>
            <person name="Singh A."/>
            <person name="Wilkins M.J."/>
            <person name="Karaoz U."/>
            <person name="Brodie E.L."/>
            <person name="Williams K.H."/>
            <person name="Hubbard S.S."/>
            <person name="Banfield J.F."/>
        </authorList>
    </citation>
    <scope>NUCLEOTIDE SEQUENCE [LARGE SCALE GENOMIC DNA]</scope>
</reference>
<dbReference type="Proteomes" id="UP000178975">
    <property type="component" value="Unassembled WGS sequence"/>
</dbReference>
<protein>
    <submittedName>
        <fullName evidence="1">Uncharacterized protein</fullName>
    </submittedName>
</protein>